<dbReference type="SMART" id="SM00256">
    <property type="entry name" value="FBOX"/>
    <property type="match status" value="1"/>
</dbReference>
<dbReference type="GO" id="GO:0031146">
    <property type="term" value="P:SCF-dependent proteasomal ubiquitin-dependent protein catabolic process"/>
    <property type="evidence" value="ECO:0007669"/>
    <property type="project" value="TreeGrafter"/>
</dbReference>
<dbReference type="FunCoup" id="A0A2J7PT45">
    <property type="interactions" value="14"/>
</dbReference>
<dbReference type="InterPro" id="IPR057207">
    <property type="entry name" value="FBXL15_LRR"/>
</dbReference>
<dbReference type="PROSITE" id="PS50181">
    <property type="entry name" value="FBOX"/>
    <property type="match status" value="1"/>
</dbReference>
<evidence type="ECO:0000259" key="2">
    <source>
        <dbReference type="PROSITE" id="PS50181"/>
    </source>
</evidence>
<dbReference type="PANTHER" id="PTHR13318">
    <property type="entry name" value="PARTNER OF PAIRED, ISOFORM B-RELATED"/>
    <property type="match status" value="1"/>
</dbReference>
<dbReference type="SMART" id="SM00367">
    <property type="entry name" value="LRR_CC"/>
    <property type="match status" value="11"/>
</dbReference>
<dbReference type="InterPro" id="IPR006553">
    <property type="entry name" value="Leu-rich_rpt_Cys-con_subtyp"/>
</dbReference>
<dbReference type="STRING" id="105785.A0A2J7PT45"/>
<dbReference type="SUPFAM" id="SSF52047">
    <property type="entry name" value="RNI-like"/>
    <property type="match status" value="2"/>
</dbReference>
<gene>
    <name evidence="3" type="ORF">B7P43_G02333</name>
</gene>
<dbReference type="Pfam" id="PF13516">
    <property type="entry name" value="LRR_6"/>
    <property type="match status" value="1"/>
</dbReference>
<evidence type="ECO:0000313" key="4">
    <source>
        <dbReference type="Proteomes" id="UP000235965"/>
    </source>
</evidence>
<organism evidence="3 4">
    <name type="scientific">Cryptotermes secundus</name>
    <dbReference type="NCBI Taxonomy" id="105785"/>
    <lineage>
        <taxon>Eukaryota</taxon>
        <taxon>Metazoa</taxon>
        <taxon>Ecdysozoa</taxon>
        <taxon>Arthropoda</taxon>
        <taxon>Hexapoda</taxon>
        <taxon>Insecta</taxon>
        <taxon>Pterygota</taxon>
        <taxon>Neoptera</taxon>
        <taxon>Polyneoptera</taxon>
        <taxon>Dictyoptera</taxon>
        <taxon>Blattodea</taxon>
        <taxon>Blattoidea</taxon>
        <taxon>Termitoidae</taxon>
        <taxon>Kalotermitidae</taxon>
        <taxon>Cryptotermitinae</taxon>
        <taxon>Cryptotermes</taxon>
    </lineage>
</organism>
<dbReference type="Gene3D" id="3.80.10.10">
    <property type="entry name" value="Ribonuclease Inhibitor"/>
    <property type="match status" value="2"/>
</dbReference>
<keyword evidence="4" id="KW-1185">Reference proteome</keyword>
<dbReference type="Pfam" id="PF25372">
    <property type="entry name" value="DUF7885"/>
    <property type="match status" value="2"/>
</dbReference>
<feature type="domain" description="F-box" evidence="2">
    <location>
        <begin position="17"/>
        <end position="64"/>
    </location>
</feature>
<protein>
    <recommendedName>
        <fullName evidence="2">F-box domain-containing protein</fullName>
    </recommendedName>
</protein>
<dbReference type="InterPro" id="IPR001611">
    <property type="entry name" value="Leu-rich_rpt"/>
</dbReference>
<dbReference type="SUPFAM" id="SSF81383">
    <property type="entry name" value="F-box domain"/>
    <property type="match status" value="1"/>
</dbReference>
<name>A0A2J7PT45_9NEOP</name>
<sequence length="631" mass="71081">MESVITVSNENKELSTKNSLVELPLEIIIYILEFLSLSDRISASQVCHLWHMASKDLKLHGSEVVVLHDDLTRALKVFENSLGTFLNFLFNNVELGGKLTVFWDRFCPQMRSLSIYSCDVSEKTFVDILLRCSRLEILDVSGCRELLMSGRVLEQKCDIQLLSKTLVTLRELRLESNRYLSDALFNRFVAIAPNLEDLSLTGCQISFHSGLCKKFYPGNMSKSGSIMASESVLTFRNILQYIVSKAEKIRRLGFGSTLIDNAALSQLAEVPALNLKALDLQFCEQLNNTGILRLTECQQTLVKLELGFCSHISDLSFSAICHNLQNLSKLNMEYCLAITNIGVAELRHLRKLVDLNLSHCEQVTGEGIEKGLCSYVNPHFQRLYLTALSLDERTVCRIAESLPGLIHLDLGWCFNAVTDTSIQAVWQHQVWLRSLNVTSCDKITDAGLTGLGLRTGRSEQTKEQKNRTEVTSLVEKEINGIHWIGNSGVPHTDPLHRISLRSRAEQDIVNDAKRKEAVLQMCEDQNTEEIENGFSLVRLRGLQELDLCGCNRITDVSLKYAFNFLELRHLDLSRCQQVTHIGISELASKNPSIETLIMSYCHNISDDGVINTVKHLSRLKRLELQVSVTFG</sequence>
<dbReference type="InterPro" id="IPR036047">
    <property type="entry name" value="F-box-like_dom_sf"/>
</dbReference>
<dbReference type="Pfam" id="PF00646">
    <property type="entry name" value="F-box"/>
    <property type="match status" value="1"/>
</dbReference>
<dbReference type="Gene3D" id="1.20.1280.50">
    <property type="match status" value="1"/>
</dbReference>
<dbReference type="AlphaFoldDB" id="A0A2J7PT45"/>
<dbReference type="PANTHER" id="PTHR13318:SF105">
    <property type="entry name" value="F-BOX_LRR-REPEAT PROTEIN 3"/>
    <property type="match status" value="1"/>
</dbReference>
<comment type="caution">
    <text evidence="3">The sequence shown here is derived from an EMBL/GenBank/DDBJ whole genome shotgun (WGS) entry which is preliminary data.</text>
</comment>
<dbReference type="InterPro" id="IPR001810">
    <property type="entry name" value="F-box_dom"/>
</dbReference>
<dbReference type="EMBL" id="NEVH01021921">
    <property type="protein sequence ID" value="PNF19510.1"/>
    <property type="molecule type" value="Genomic_DNA"/>
</dbReference>
<accession>A0A2J7PT45</accession>
<dbReference type="Proteomes" id="UP000235965">
    <property type="component" value="Unassembled WGS sequence"/>
</dbReference>
<dbReference type="OrthoDB" id="27842at2759"/>
<proteinExistence type="predicted"/>
<reference evidence="3 4" key="1">
    <citation type="submission" date="2017-12" db="EMBL/GenBank/DDBJ databases">
        <title>Hemimetabolous genomes reveal molecular basis of termite eusociality.</title>
        <authorList>
            <person name="Harrison M.C."/>
            <person name="Jongepier E."/>
            <person name="Robertson H.M."/>
            <person name="Arning N."/>
            <person name="Bitard-Feildel T."/>
            <person name="Chao H."/>
            <person name="Childers C.P."/>
            <person name="Dinh H."/>
            <person name="Doddapaneni H."/>
            <person name="Dugan S."/>
            <person name="Gowin J."/>
            <person name="Greiner C."/>
            <person name="Han Y."/>
            <person name="Hu H."/>
            <person name="Hughes D.S.T."/>
            <person name="Huylmans A.-K."/>
            <person name="Kemena C."/>
            <person name="Kremer L.P.M."/>
            <person name="Lee S.L."/>
            <person name="Lopez-Ezquerra A."/>
            <person name="Mallet L."/>
            <person name="Monroy-Kuhn J.M."/>
            <person name="Moser A."/>
            <person name="Murali S.C."/>
            <person name="Muzny D.M."/>
            <person name="Otani S."/>
            <person name="Piulachs M.-D."/>
            <person name="Poelchau M."/>
            <person name="Qu J."/>
            <person name="Schaub F."/>
            <person name="Wada-Katsumata A."/>
            <person name="Worley K.C."/>
            <person name="Xie Q."/>
            <person name="Ylla G."/>
            <person name="Poulsen M."/>
            <person name="Gibbs R.A."/>
            <person name="Schal C."/>
            <person name="Richards S."/>
            <person name="Belles X."/>
            <person name="Korb J."/>
            <person name="Bornberg-Bauer E."/>
        </authorList>
    </citation>
    <scope>NUCLEOTIDE SEQUENCE [LARGE SCALE GENOMIC DNA]</scope>
    <source>
        <tissue evidence="3">Whole body</tissue>
    </source>
</reference>
<dbReference type="GO" id="GO:0019005">
    <property type="term" value="C:SCF ubiquitin ligase complex"/>
    <property type="evidence" value="ECO:0007669"/>
    <property type="project" value="TreeGrafter"/>
</dbReference>
<evidence type="ECO:0000313" key="3">
    <source>
        <dbReference type="EMBL" id="PNF19510.1"/>
    </source>
</evidence>
<dbReference type="InterPro" id="IPR032675">
    <property type="entry name" value="LRR_dom_sf"/>
</dbReference>
<evidence type="ECO:0000256" key="1">
    <source>
        <dbReference type="ARBA" id="ARBA00022786"/>
    </source>
</evidence>
<keyword evidence="1" id="KW-0833">Ubl conjugation pathway</keyword>
<dbReference type="InParanoid" id="A0A2J7PT45"/>